<dbReference type="EMBL" id="SZQL01000045">
    <property type="protein sequence ID" value="TKK64109.1"/>
    <property type="molecule type" value="Genomic_DNA"/>
</dbReference>
<comment type="caution">
    <text evidence="1">The sequence shown here is derived from an EMBL/GenBank/DDBJ whole genome shotgun (WGS) entry which is preliminary data.</text>
</comment>
<keyword evidence="2" id="KW-1185">Reference proteome</keyword>
<name>A0A4U3KR58_9BACT</name>
<proteinExistence type="predicted"/>
<accession>A0A4U3KR58</accession>
<protein>
    <submittedName>
        <fullName evidence="1">Uncharacterized protein</fullName>
    </submittedName>
</protein>
<dbReference type="Proteomes" id="UP000305848">
    <property type="component" value="Unassembled WGS sequence"/>
</dbReference>
<gene>
    <name evidence="1" type="ORF">FC093_23265</name>
</gene>
<dbReference type="OrthoDB" id="671234at2"/>
<dbReference type="AlphaFoldDB" id="A0A4U3KR58"/>
<evidence type="ECO:0000313" key="1">
    <source>
        <dbReference type="EMBL" id="TKK64109.1"/>
    </source>
</evidence>
<sequence length="183" mass="21053">MNKIAPPSAMRERCTLLYGNSFKVHHLSMTRLLFFILLLPTVTFGQTINTTDKSGRRNIYNDAISRYITLVSKSDKSIFDTLLLFKDDLLTDSLQTTIQKTRIMLLDSTDISNRLERDDSFIGHRIFPLSFDNGQFYINIVPFRVHKDKNGIALGNTGTCVVSYHYDTNKKSFRFYRSACNGF</sequence>
<organism evidence="1 2">
    <name type="scientific">Ilyomonas limi</name>
    <dbReference type="NCBI Taxonomy" id="2575867"/>
    <lineage>
        <taxon>Bacteria</taxon>
        <taxon>Pseudomonadati</taxon>
        <taxon>Bacteroidota</taxon>
        <taxon>Chitinophagia</taxon>
        <taxon>Chitinophagales</taxon>
        <taxon>Chitinophagaceae</taxon>
        <taxon>Ilyomonas</taxon>
    </lineage>
</organism>
<evidence type="ECO:0000313" key="2">
    <source>
        <dbReference type="Proteomes" id="UP000305848"/>
    </source>
</evidence>
<reference evidence="1 2" key="1">
    <citation type="submission" date="2019-05" db="EMBL/GenBank/DDBJ databases">
        <title>Panacibacter sp. strain 17mud1-8 Genome sequencing and assembly.</title>
        <authorList>
            <person name="Chhetri G."/>
        </authorList>
    </citation>
    <scope>NUCLEOTIDE SEQUENCE [LARGE SCALE GENOMIC DNA]</scope>
    <source>
        <strain evidence="1 2">17mud1-8</strain>
    </source>
</reference>